<reference evidence="2" key="1">
    <citation type="journal article" date="2020" name="Nature">
        <title>Giant virus diversity and host interactions through global metagenomics.</title>
        <authorList>
            <person name="Schulz F."/>
            <person name="Roux S."/>
            <person name="Paez-Espino D."/>
            <person name="Jungbluth S."/>
            <person name="Walsh D.A."/>
            <person name="Denef V.J."/>
            <person name="McMahon K.D."/>
            <person name="Konstantinidis K.T."/>
            <person name="Eloe-Fadrosh E.A."/>
            <person name="Kyrpides N.C."/>
            <person name="Woyke T."/>
        </authorList>
    </citation>
    <scope>NUCLEOTIDE SEQUENCE</scope>
    <source>
        <strain evidence="2">GVMAG-S-3300012000-53</strain>
    </source>
</reference>
<accession>A0A6C0KKG7</accession>
<dbReference type="EMBL" id="MN740890">
    <property type="protein sequence ID" value="QHU16824.1"/>
    <property type="molecule type" value="Genomic_DNA"/>
</dbReference>
<protein>
    <submittedName>
        <fullName evidence="2">Uncharacterized protein</fullName>
    </submittedName>
</protein>
<feature type="coiled-coil region" evidence="1">
    <location>
        <begin position="3"/>
        <end position="30"/>
    </location>
</feature>
<proteinExistence type="predicted"/>
<name>A0A6C0KKG7_9ZZZZ</name>
<organism evidence="2">
    <name type="scientific">viral metagenome</name>
    <dbReference type="NCBI Taxonomy" id="1070528"/>
    <lineage>
        <taxon>unclassified sequences</taxon>
        <taxon>metagenomes</taxon>
        <taxon>organismal metagenomes</taxon>
    </lineage>
</organism>
<dbReference type="AlphaFoldDB" id="A0A6C0KKG7"/>
<evidence type="ECO:0000313" key="2">
    <source>
        <dbReference type="EMBL" id="QHU16824.1"/>
    </source>
</evidence>
<sequence>MNNEDLLNKIKQLEEELEKTKEHLKKYTAPSRSKTYYENHKEELLNKMKKYTPSPDKIKEKNRKAYLKRKEKMKQSQDIIEKSENI</sequence>
<keyword evidence="1" id="KW-0175">Coiled coil</keyword>
<evidence type="ECO:0000256" key="1">
    <source>
        <dbReference type="SAM" id="Coils"/>
    </source>
</evidence>